<dbReference type="EMBL" id="NSJE01000021">
    <property type="protein sequence ID" value="PAT41974.1"/>
    <property type="molecule type" value="Genomic_DNA"/>
</dbReference>
<sequence length="423" mass="46324">MSNKVKWMHQGFAGAPVLTNNWGSLTALLDACLVTGFNLKTVTALTRTGDVATATIGSGHGFLVDQVVLMEGCDQPSYNGEFTVTAITSTTVSFRIEGEPASPATTQTGITMKIAPLGFEIAFTGTNKRAYRSPNPLSNRHYLRVDDSLPTGYTTTWAKFARVTIAEGMADIDTFVGAQAPFTPGAPTRNEVPTGSGATMYTGWFKWYYARHSYAETSGDNGNWGRSWVLIGDDRGFFLFNSSGYSGDWRVLHAFTDFDSYKPGDNFASYLIASERYQQANYTGGSYPWQDAYSAYAQDTTGKICMRDYTGIGGNCRLGMLSLNDGNNQNISGRSGAIPFPNGPDYGLILHPIYLRETSGGHLRGTLPGMFWVHQNQPYGHLTKIDNVIGYEDRKFLYVTVSSYSSEANSCGFCFDITGPWRP</sequence>
<evidence type="ECO:0000313" key="2">
    <source>
        <dbReference type="Proteomes" id="UP000218439"/>
    </source>
</evidence>
<name>A0A2A2AW82_9BURK</name>
<dbReference type="InterPro" id="IPR023366">
    <property type="entry name" value="ATP_synth_asu-like_sf"/>
</dbReference>
<dbReference type="Proteomes" id="UP000218439">
    <property type="component" value="Unassembled WGS sequence"/>
</dbReference>
<evidence type="ECO:0000313" key="1">
    <source>
        <dbReference type="EMBL" id="PAT41974.1"/>
    </source>
</evidence>
<proteinExistence type="predicted"/>
<organism evidence="1 2">
    <name type="scientific">Vandammella animalimorsus</name>
    <dbReference type="NCBI Taxonomy" id="2029117"/>
    <lineage>
        <taxon>Bacteria</taxon>
        <taxon>Pseudomonadati</taxon>
        <taxon>Pseudomonadota</taxon>
        <taxon>Betaproteobacteria</taxon>
        <taxon>Burkholderiales</taxon>
        <taxon>Comamonadaceae</taxon>
        <taxon>Vandammella</taxon>
    </lineage>
</organism>
<dbReference type="AlphaFoldDB" id="A0A2A2AW82"/>
<comment type="caution">
    <text evidence="1">The sequence shown here is derived from an EMBL/GenBank/DDBJ whole genome shotgun (WGS) entry which is preliminary data.</text>
</comment>
<gene>
    <name evidence="1" type="ORF">CK621_11670</name>
</gene>
<dbReference type="Gene3D" id="2.40.30.20">
    <property type="match status" value="1"/>
</dbReference>
<accession>A0A2A2AW82</accession>
<reference evidence="1 2" key="1">
    <citation type="submission" date="2017-08" db="EMBL/GenBank/DDBJ databases">
        <title>WGS of Clinical strains of the CDC Group NO-1 linked to zoonotic infections in humans.</title>
        <authorList>
            <person name="Bernier A.-M."/>
            <person name="Bernard K."/>
        </authorList>
    </citation>
    <scope>NUCLEOTIDE SEQUENCE [LARGE SCALE GENOMIC DNA]</scope>
    <source>
        <strain evidence="1 2">NML120219</strain>
    </source>
</reference>
<dbReference type="RefSeq" id="WP_095552545.1">
    <property type="nucleotide sequence ID" value="NZ_NSJE01000021.1"/>
</dbReference>
<protein>
    <submittedName>
        <fullName evidence="1">Uncharacterized protein</fullName>
    </submittedName>
</protein>